<gene>
    <name evidence="2" type="ORF">CDL15_Pgr024088</name>
</gene>
<protein>
    <submittedName>
        <fullName evidence="2">Uncharacterized protein</fullName>
    </submittedName>
</protein>
<dbReference type="AlphaFoldDB" id="A0A218XWY1"/>
<keyword evidence="1" id="KW-0472">Membrane</keyword>
<accession>A0A218XWY1</accession>
<dbReference type="EMBL" id="MTKT01000666">
    <property type="protein sequence ID" value="OWM89340.1"/>
    <property type="molecule type" value="Genomic_DNA"/>
</dbReference>
<name>A0A218XWY1_PUNGR</name>
<evidence type="ECO:0000313" key="2">
    <source>
        <dbReference type="EMBL" id="OWM89340.1"/>
    </source>
</evidence>
<organism evidence="2 3">
    <name type="scientific">Punica granatum</name>
    <name type="common">Pomegranate</name>
    <dbReference type="NCBI Taxonomy" id="22663"/>
    <lineage>
        <taxon>Eukaryota</taxon>
        <taxon>Viridiplantae</taxon>
        <taxon>Streptophyta</taxon>
        <taxon>Embryophyta</taxon>
        <taxon>Tracheophyta</taxon>
        <taxon>Spermatophyta</taxon>
        <taxon>Magnoliopsida</taxon>
        <taxon>eudicotyledons</taxon>
        <taxon>Gunneridae</taxon>
        <taxon>Pentapetalae</taxon>
        <taxon>rosids</taxon>
        <taxon>malvids</taxon>
        <taxon>Myrtales</taxon>
        <taxon>Lythraceae</taxon>
        <taxon>Punica</taxon>
    </lineage>
</organism>
<keyword evidence="1" id="KW-0812">Transmembrane</keyword>
<dbReference type="Proteomes" id="UP000197138">
    <property type="component" value="Unassembled WGS sequence"/>
</dbReference>
<keyword evidence="1" id="KW-1133">Transmembrane helix</keyword>
<evidence type="ECO:0000256" key="1">
    <source>
        <dbReference type="SAM" id="Phobius"/>
    </source>
</evidence>
<proteinExistence type="predicted"/>
<feature type="transmembrane region" description="Helical" evidence="1">
    <location>
        <begin position="55"/>
        <end position="78"/>
    </location>
</feature>
<evidence type="ECO:0000313" key="3">
    <source>
        <dbReference type="Proteomes" id="UP000197138"/>
    </source>
</evidence>
<reference evidence="3" key="1">
    <citation type="journal article" date="2017" name="Plant J.">
        <title>The pomegranate (Punica granatum L.) genome and the genomics of punicalagin biosynthesis.</title>
        <authorList>
            <person name="Qin G."/>
            <person name="Xu C."/>
            <person name="Ming R."/>
            <person name="Tang H."/>
            <person name="Guyot R."/>
            <person name="Kramer E.M."/>
            <person name="Hu Y."/>
            <person name="Yi X."/>
            <person name="Qi Y."/>
            <person name="Xu X."/>
            <person name="Gao Z."/>
            <person name="Pan H."/>
            <person name="Jian J."/>
            <person name="Tian Y."/>
            <person name="Yue Z."/>
            <person name="Xu Y."/>
        </authorList>
    </citation>
    <scope>NUCLEOTIDE SEQUENCE [LARGE SCALE GENOMIC DNA]</scope>
    <source>
        <strain evidence="3">cv. Dabenzi</strain>
    </source>
</reference>
<comment type="caution">
    <text evidence="2">The sequence shown here is derived from an EMBL/GenBank/DDBJ whole genome shotgun (WGS) entry which is preliminary data.</text>
</comment>
<sequence length="91" mass="10014">MVYTDVVALENMTFAIVLTSDLAVPPLISAMEVFKLLDYMFMPPKTSSNKKKWKIILGVTIPPVFGILGMFSCCSALGDIGDCLQCLFGRF</sequence>
<feature type="transmembrane region" description="Helical" evidence="1">
    <location>
        <begin position="12"/>
        <end position="34"/>
    </location>
</feature>